<comment type="caution">
    <text evidence="2">The sequence shown here is derived from an EMBL/GenBank/DDBJ whole genome shotgun (WGS) entry which is preliminary data.</text>
</comment>
<dbReference type="EMBL" id="QWIR01000097">
    <property type="protein sequence ID" value="RMY87268.1"/>
    <property type="molecule type" value="Genomic_DNA"/>
</dbReference>
<evidence type="ECO:0000256" key="1">
    <source>
        <dbReference type="SAM" id="MobiDB-lite"/>
    </source>
</evidence>
<proteinExistence type="predicted"/>
<dbReference type="InterPro" id="IPR038883">
    <property type="entry name" value="AN11006-like"/>
</dbReference>
<sequence>MDNLPQNTYPPTTTTAQHSTPTPTTRQTSSPLLTLPPELRNQIYSLALTSSSTTKPRPTTPTGALQRPALLKTNVQLRAETTQLWFAQTSFQIPLNPSNLSNLHSFLSNLGPANLAVLGGLELQYTHCVGGGGQAVGTGTGRGEYPHPRSRQAGIRDLLVLLAEAGTRMHAVEVSTATCACRMGGRCKSSARAYVSEFRMLLGAFRSTSEEGGGRGSVRGQDGGEF</sequence>
<gene>
    <name evidence="2" type="ORF">D0861_05472</name>
</gene>
<dbReference type="PANTHER" id="PTHR42085">
    <property type="entry name" value="F-BOX DOMAIN-CONTAINING PROTEIN"/>
    <property type="match status" value="1"/>
</dbReference>
<reference evidence="2 3" key="1">
    <citation type="journal article" date="2018" name="BMC Genomics">
        <title>Genomic evidence for intraspecific hybridization in a clonal and extremely halotolerant yeast.</title>
        <authorList>
            <person name="Gostincar C."/>
            <person name="Stajich J.E."/>
            <person name="Zupancic J."/>
            <person name="Zalar P."/>
            <person name="Gunde-Cimerman N."/>
        </authorList>
    </citation>
    <scope>NUCLEOTIDE SEQUENCE [LARGE SCALE GENOMIC DNA]</scope>
    <source>
        <strain evidence="2 3">EXF-2788</strain>
    </source>
</reference>
<dbReference type="PANTHER" id="PTHR42085:SF1">
    <property type="entry name" value="F-BOX DOMAIN-CONTAINING PROTEIN"/>
    <property type="match status" value="1"/>
</dbReference>
<dbReference type="OrthoDB" id="62952at2759"/>
<dbReference type="Proteomes" id="UP000268823">
    <property type="component" value="Unassembled WGS sequence"/>
</dbReference>
<protein>
    <recommendedName>
        <fullName evidence="4">F-box domain-containing protein</fullName>
    </recommendedName>
</protein>
<name>A0A3M7FEG6_HORWE</name>
<feature type="compositionally biased region" description="Low complexity" evidence="1">
    <location>
        <begin position="9"/>
        <end position="33"/>
    </location>
</feature>
<evidence type="ECO:0000313" key="2">
    <source>
        <dbReference type="EMBL" id="RMY87268.1"/>
    </source>
</evidence>
<evidence type="ECO:0008006" key="4">
    <source>
        <dbReference type="Google" id="ProtNLM"/>
    </source>
</evidence>
<feature type="region of interest" description="Disordered" evidence="1">
    <location>
        <begin position="1"/>
        <end position="33"/>
    </location>
</feature>
<dbReference type="VEuPathDB" id="FungiDB:BTJ68_14045"/>
<evidence type="ECO:0000313" key="3">
    <source>
        <dbReference type="Proteomes" id="UP000268823"/>
    </source>
</evidence>
<dbReference type="AlphaFoldDB" id="A0A3M7FEG6"/>
<accession>A0A3M7FEG6</accession>
<organism evidence="2 3">
    <name type="scientific">Hortaea werneckii</name>
    <name type="common">Black yeast</name>
    <name type="synonym">Cladosporium werneckii</name>
    <dbReference type="NCBI Taxonomy" id="91943"/>
    <lineage>
        <taxon>Eukaryota</taxon>
        <taxon>Fungi</taxon>
        <taxon>Dikarya</taxon>
        <taxon>Ascomycota</taxon>
        <taxon>Pezizomycotina</taxon>
        <taxon>Dothideomycetes</taxon>
        <taxon>Dothideomycetidae</taxon>
        <taxon>Mycosphaerellales</taxon>
        <taxon>Teratosphaeriaceae</taxon>
        <taxon>Hortaea</taxon>
    </lineage>
</organism>